<accession>A0ABY3PI59</accession>
<evidence type="ECO:0000313" key="2">
    <source>
        <dbReference type="EMBL" id="UFP93346.1"/>
    </source>
</evidence>
<dbReference type="Proteomes" id="UP001054846">
    <property type="component" value="Chromosome"/>
</dbReference>
<proteinExistence type="predicted"/>
<feature type="compositionally biased region" description="Acidic residues" evidence="1">
    <location>
        <begin position="129"/>
        <end position="138"/>
    </location>
</feature>
<feature type="region of interest" description="Disordered" evidence="1">
    <location>
        <begin position="1"/>
        <end position="145"/>
    </location>
</feature>
<keyword evidence="3" id="KW-1185">Reference proteome</keyword>
<evidence type="ECO:0000256" key="1">
    <source>
        <dbReference type="SAM" id="MobiDB-lite"/>
    </source>
</evidence>
<sequence>MVGPNPNWRGGGFEEGPPSPLTPQIDTANLKPGDPGYSEWQRLREPQDAGDTKVEVPEGADWRDLGTEEIRQRAGLELPEEDLEDDAVILTPEQQDEMMRDAQESEKYRQEQRERDREREALEGPLDGPVEETPEDEGGPSLFGLSPEEQGNLAEGAAVAGGVLLGAGLLTAAFVVAPVTTTVVAGAGLLGLGGALLGGGEALAAEEDGTLPADPEASASEEGGFGDFVENTFDGFGDLATNFGFEEDPQAEAASPAEADFAAEDAFAAQTVKSISTEEEYDENFALAEDPALDQDEHEEWGIG</sequence>
<feature type="compositionally biased region" description="Acidic residues" evidence="1">
    <location>
        <begin position="78"/>
        <end position="87"/>
    </location>
</feature>
<evidence type="ECO:0000313" key="3">
    <source>
        <dbReference type="Proteomes" id="UP001054846"/>
    </source>
</evidence>
<protein>
    <submittedName>
        <fullName evidence="2">Uncharacterized protein</fullName>
    </submittedName>
</protein>
<feature type="compositionally biased region" description="Basic and acidic residues" evidence="1">
    <location>
        <begin position="41"/>
        <end position="74"/>
    </location>
</feature>
<organism evidence="2 3">
    <name type="scientific">Gloeobacter morelensis MG652769</name>
    <dbReference type="NCBI Taxonomy" id="2781736"/>
    <lineage>
        <taxon>Bacteria</taxon>
        <taxon>Bacillati</taxon>
        <taxon>Cyanobacteriota</taxon>
        <taxon>Cyanophyceae</taxon>
        <taxon>Gloeobacterales</taxon>
        <taxon>Gloeobacteraceae</taxon>
        <taxon>Gloeobacter</taxon>
        <taxon>Gloeobacter morelensis</taxon>
    </lineage>
</organism>
<gene>
    <name evidence="2" type="ORF">ISF26_16270</name>
</gene>
<name>A0ABY3PI59_9CYAN</name>
<feature type="compositionally biased region" description="Basic and acidic residues" evidence="1">
    <location>
        <begin position="97"/>
        <end position="122"/>
    </location>
</feature>
<dbReference type="EMBL" id="CP063845">
    <property type="protein sequence ID" value="UFP93346.1"/>
    <property type="molecule type" value="Genomic_DNA"/>
</dbReference>
<reference evidence="2 3" key="1">
    <citation type="journal article" date="2021" name="Genome Biol. Evol.">
        <title>Complete Genome Sequencing of a Novel Gloeobacter Species from a Waterfall Cave in Mexico.</title>
        <authorList>
            <person name="Saw J.H."/>
            <person name="Cardona T."/>
            <person name="Montejano G."/>
        </authorList>
    </citation>
    <scope>NUCLEOTIDE SEQUENCE [LARGE SCALE GENOMIC DNA]</scope>
    <source>
        <strain evidence="2">MG652769</strain>
    </source>
</reference>
<dbReference type="RefSeq" id="WP_230840347.1">
    <property type="nucleotide sequence ID" value="NZ_CP063845.1"/>
</dbReference>